<evidence type="ECO:0000256" key="1">
    <source>
        <dbReference type="SAM" id="SignalP"/>
    </source>
</evidence>
<comment type="caution">
    <text evidence="3">The sequence shown here is derived from an EMBL/GenBank/DDBJ whole genome shotgun (WGS) entry which is preliminary data.</text>
</comment>
<dbReference type="Proteomes" id="UP001228171">
    <property type="component" value="Unassembled WGS sequence"/>
</dbReference>
<dbReference type="Gene3D" id="2.60.40.3680">
    <property type="match status" value="1"/>
</dbReference>
<feature type="signal peptide" evidence="1">
    <location>
        <begin position="1"/>
        <end position="25"/>
    </location>
</feature>
<reference evidence="3 4" key="1">
    <citation type="submission" date="2023-08" db="EMBL/GenBank/DDBJ databases">
        <authorList>
            <person name="Kumar R."/>
        </authorList>
    </citation>
    <scope>NUCLEOTIDE SEQUENCE [LARGE SCALE GENOMIC DNA]</scope>
    <source>
        <strain evidence="3 4">LUR13</strain>
    </source>
</reference>
<sequence length="322" mass="36663">MDKRHFVFSGTLACAVLIAMTAAQANDSTGYVGAGGVEYIKNKHISMHSEDLYISKDEVRVNYEFKNLSNKDITETVLFPMPAVPSFTDSDYANTSATYDNFKIWANGKPIIPEQHVRTFMYPLMIKNGERNYAETPIDTTNIFKACGISDAEMMSPWSYRFDTDDINQRLLDCNSKALDKFISDRESLYIPWDSQVIYSWEQKFKANTITQVKHTYKPLVGGSVSLGEEEFSNFCVDKSTQRGFNNNGRPYHALSYILTTGANWAKPITHFKLTVKRDLNELVSFCWKGKGKIKKIGPTTFEIKESNFVPTHDFDVAFIMK</sequence>
<dbReference type="InterPro" id="IPR025538">
    <property type="entry name" value="DUF4424"/>
</dbReference>
<evidence type="ECO:0000259" key="2">
    <source>
        <dbReference type="Pfam" id="PF14415"/>
    </source>
</evidence>
<name>A0ABT9HEG9_9GAMM</name>
<gene>
    <name evidence="3" type="ORF">Q8P09_03635</name>
</gene>
<keyword evidence="4" id="KW-1185">Reference proteome</keyword>
<keyword evidence="1" id="KW-0732">Signal</keyword>
<dbReference type="RefSeq" id="WP_193031276.1">
    <property type="nucleotide sequence ID" value="NZ_CAJGYS010000001.1"/>
</dbReference>
<evidence type="ECO:0000313" key="4">
    <source>
        <dbReference type="Proteomes" id="UP001228171"/>
    </source>
</evidence>
<protein>
    <submittedName>
        <fullName evidence="3">DUF4424 family protein</fullName>
    </submittedName>
</protein>
<dbReference type="EMBL" id="JAVAJI010000004">
    <property type="protein sequence ID" value="MDP4544167.1"/>
    <property type="molecule type" value="Genomic_DNA"/>
</dbReference>
<accession>A0ABT9HEG9</accession>
<dbReference type="GeneID" id="84654118"/>
<dbReference type="Pfam" id="PF14415">
    <property type="entry name" value="DUF4424"/>
    <property type="match status" value="1"/>
</dbReference>
<evidence type="ECO:0000313" key="3">
    <source>
        <dbReference type="EMBL" id="MDP4544167.1"/>
    </source>
</evidence>
<organism evidence="3 4">
    <name type="scientific">Psychrobacter faecalis</name>
    <dbReference type="NCBI Taxonomy" id="180588"/>
    <lineage>
        <taxon>Bacteria</taxon>
        <taxon>Pseudomonadati</taxon>
        <taxon>Pseudomonadota</taxon>
        <taxon>Gammaproteobacteria</taxon>
        <taxon>Moraxellales</taxon>
        <taxon>Moraxellaceae</taxon>
        <taxon>Psychrobacter</taxon>
    </lineage>
</organism>
<feature type="chain" id="PRO_5045842057" evidence="1">
    <location>
        <begin position="26"/>
        <end position="322"/>
    </location>
</feature>
<feature type="domain" description="DUF4424" evidence="2">
    <location>
        <begin position="25"/>
        <end position="317"/>
    </location>
</feature>
<proteinExistence type="predicted"/>